<protein>
    <submittedName>
        <fullName evidence="1">Uncharacterized protein</fullName>
    </submittedName>
</protein>
<organism evidence="1 2">
    <name type="scientific">Dermacentor silvarum</name>
    <name type="common">Tick</name>
    <dbReference type="NCBI Taxonomy" id="543639"/>
    <lineage>
        <taxon>Eukaryota</taxon>
        <taxon>Metazoa</taxon>
        <taxon>Ecdysozoa</taxon>
        <taxon>Arthropoda</taxon>
        <taxon>Chelicerata</taxon>
        <taxon>Arachnida</taxon>
        <taxon>Acari</taxon>
        <taxon>Parasitiformes</taxon>
        <taxon>Ixodida</taxon>
        <taxon>Ixodoidea</taxon>
        <taxon>Ixodidae</taxon>
        <taxon>Rhipicephalinae</taxon>
        <taxon>Dermacentor</taxon>
    </lineage>
</organism>
<name>A0ACB8DRZ0_DERSI</name>
<dbReference type="EMBL" id="CM023479">
    <property type="protein sequence ID" value="KAH7975146.1"/>
    <property type="molecule type" value="Genomic_DNA"/>
</dbReference>
<keyword evidence="2" id="KW-1185">Reference proteome</keyword>
<comment type="caution">
    <text evidence="1">The sequence shown here is derived from an EMBL/GenBank/DDBJ whole genome shotgun (WGS) entry which is preliminary data.</text>
</comment>
<evidence type="ECO:0000313" key="1">
    <source>
        <dbReference type="EMBL" id="KAH7975146.1"/>
    </source>
</evidence>
<dbReference type="Proteomes" id="UP000821865">
    <property type="component" value="Chromosome 10"/>
</dbReference>
<proteinExistence type="predicted"/>
<evidence type="ECO:0000313" key="2">
    <source>
        <dbReference type="Proteomes" id="UP000821865"/>
    </source>
</evidence>
<reference evidence="1" key="1">
    <citation type="submission" date="2020-05" db="EMBL/GenBank/DDBJ databases">
        <title>Large-scale comparative analyses of tick genomes elucidate their genetic diversity and vector capacities.</title>
        <authorList>
            <person name="Jia N."/>
            <person name="Wang J."/>
            <person name="Shi W."/>
            <person name="Du L."/>
            <person name="Sun Y."/>
            <person name="Zhan W."/>
            <person name="Jiang J."/>
            <person name="Wang Q."/>
            <person name="Zhang B."/>
            <person name="Ji P."/>
            <person name="Sakyi L.B."/>
            <person name="Cui X."/>
            <person name="Yuan T."/>
            <person name="Jiang B."/>
            <person name="Yang W."/>
            <person name="Lam T.T.-Y."/>
            <person name="Chang Q."/>
            <person name="Ding S."/>
            <person name="Wang X."/>
            <person name="Zhu J."/>
            <person name="Ruan X."/>
            <person name="Zhao L."/>
            <person name="Wei J."/>
            <person name="Que T."/>
            <person name="Du C."/>
            <person name="Cheng J."/>
            <person name="Dai P."/>
            <person name="Han X."/>
            <person name="Huang E."/>
            <person name="Gao Y."/>
            <person name="Liu J."/>
            <person name="Shao H."/>
            <person name="Ye R."/>
            <person name="Li L."/>
            <person name="Wei W."/>
            <person name="Wang X."/>
            <person name="Wang C."/>
            <person name="Yang T."/>
            <person name="Huo Q."/>
            <person name="Li W."/>
            <person name="Guo W."/>
            <person name="Chen H."/>
            <person name="Zhou L."/>
            <person name="Ni X."/>
            <person name="Tian J."/>
            <person name="Zhou Y."/>
            <person name="Sheng Y."/>
            <person name="Liu T."/>
            <person name="Pan Y."/>
            <person name="Xia L."/>
            <person name="Li J."/>
            <person name="Zhao F."/>
            <person name="Cao W."/>
        </authorList>
    </citation>
    <scope>NUCLEOTIDE SEQUENCE</scope>
    <source>
        <strain evidence="1">Dsil-2018</strain>
    </source>
</reference>
<sequence>MKFDGNRKQWHRFWTQFSTAVHNKEELSTADKFNYLSTLLSEAAASAISGLQATGECFQDAIDVLKKRFGDESIIVQEHLRSLLDLRHRLRTSRNFEIYMTKYRCM</sequence>
<gene>
    <name evidence="1" type="ORF">HPB49_024412</name>
</gene>
<accession>A0ACB8DRZ0</accession>